<keyword evidence="1" id="KW-0732">Signal</keyword>
<evidence type="ECO:0000313" key="3">
    <source>
        <dbReference type="EMBL" id="SMO62475.1"/>
    </source>
</evidence>
<dbReference type="PANTHER" id="PTHR37017">
    <property type="entry name" value="AB HYDROLASE-1 DOMAIN-CONTAINING PROTEIN-RELATED"/>
    <property type="match status" value="1"/>
</dbReference>
<dbReference type="Pfam" id="PF12697">
    <property type="entry name" value="Abhydrolase_6"/>
    <property type="match status" value="1"/>
</dbReference>
<evidence type="ECO:0000259" key="2">
    <source>
        <dbReference type="Pfam" id="PF12697"/>
    </source>
</evidence>
<dbReference type="AlphaFoldDB" id="A0A521CSW6"/>
<proteinExistence type="predicted"/>
<reference evidence="3 4" key="1">
    <citation type="submission" date="2017-05" db="EMBL/GenBank/DDBJ databases">
        <authorList>
            <person name="Varghese N."/>
            <person name="Submissions S."/>
        </authorList>
    </citation>
    <scope>NUCLEOTIDE SEQUENCE [LARGE SCALE GENOMIC DNA]</scope>
    <source>
        <strain evidence="3 4">DSM 19036</strain>
    </source>
</reference>
<name>A0A521CSW6_9SPHI</name>
<evidence type="ECO:0000256" key="1">
    <source>
        <dbReference type="SAM" id="SignalP"/>
    </source>
</evidence>
<protein>
    <submittedName>
        <fullName evidence="3">Pimeloyl-ACP methyl ester carboxylesterase</fullName>
    </submittedName>
</protein>
<dbReference type="Gene3D" id="3.40.50.1820">
    <property type="entry name" value="alpha/beta hydrolase"/>
    <property type="match status" value="1"/>
</dbReference>
<evidence type="ECO:0000313" key="4">
    <source>
        <dbReference type="Proteomes" id="UP000320300"/>
    </source>
</evidence>
<dbReference type="InterPro" id="IPR000073">
    <property type="entry name" value="AB_hydrolase_1"/>
</dbReference>
<dbReference type="InterPro" id="IPR052897">
    <property type="entry name" value="Sec-Metab_Biosynth_Hydrolase"/>
</dbReference>
<keyword evidence="4" id="KW-1185">Reference proteome</keyword>
<sequence length="297" mass="31814">MKNLKFIRHSSIAFTAAFALSASLSLSTHAQVAKPSATTSAQPAKPAAPAAVQQTKPAAKPAPVVAAQPAKVVKNIVLVHGAFVDGSGWKPVYDILYKKGYHVTVTQQPLNSFENDVAAVKRVLDLQDGPCILVGHSYGGAVITVAGNDPHVAGLVYIAAHAPDKGETEAGNGKLYPSAYKSLQKGADGFDYIKPEMFYADFAADLPKYRATFMADAQMPTADVVFRAVIQTPAWRSRPSWYMVAQSDRIINPDLERFYAKRATSKTVEIAGASHAVFESHPVEVANLIIDAATHIK</sequence>
<dbReference type="OrthoDB" id="9112061at2"/>
<dbReference type="RefSeq" id="WP_142527874.1">
    <property type="nucleotide sequence ID" value="NZ_CBCSJO010000001.1"/>
</dbReference>
<accession>A0A521CSW6</accession>
<organism evidence="3 4">
    <name type="scientific">Pedobacter westerhofensis</name>
    <dbReference type="NCBI Taxonomy" id="425512"/>
    <lineage>
        <taxon>Bacteria</taxon>
        <taxon>Pseudomonadati</taxon>
        <taxon>Bacteroidota</taxon>
        <taxon>Sphingobacteriia</taxon>
        <taxon>Sphingobacteriales</taxon>
        <taxon>Sphingobacteriaceae</taxon>
        <taxon>Pedobacter</taxon>
    </lineage>
</organism>
<feature type="domain" description="AB hydrolase-1" evidence="2">
    <location>
        <begin position="76"/>
        <end position="287"/>
    </location>
</feature>
<dbReference type="SUPFAM" id="SSF53474">
    <property type="entry name" value="alpha/beta-Hydrolases"/>
    <property type="match status" value="1"/>
</dbReference>
<dbReference type="EMBL" id="FXTN01000004">
    <property type="protein sequence ID" value="SMO62475.1"/>
    <property type="molecule type" value="Genomic_DNA"/>
</dbReference>
<feature type="signal peptide" evidence="1">
    <location>
        <begin position="1"/>
        <end position="30"/>
    </location>
</feature>
<gene>
    <name evidence="3" type="ORF">SAMN06265348_104168</name>
</gene>
<feature type="chain" id="PRO_5022009397" evidence="1">
    <location>
        <begin position="31"/>
        <end position="297"/>
    </location>
</feature>
<dbReference type="InterPro" id="IPR029058">
    <property type="entry name" value="AB_hydrolase_fold"/>
</dbReference>
<dbReference type="PANTHER" id="PTHR37017:SF11">
    <property type="entry name" value="ESTERASE_LIPASE_THIOESTERASE DOMAIN-CONTAINING PROTEIN"/>
    <property type="match status" value="1"/>
</dbReference>
<dbReference type="Proteomes" id="UP000320300">
    <property type="component" value="Unassembled WGS sequence"/>
</dbReference>